<dbReference type="Pfam" id="PF00903">
    <property type="entry name" value="Glyoxalase"/>
    <property type="match status" value="1"/>
</dbReference>
<dbReference type="GO" id="GO:0051213">
    <property type="term" value="F:dioxygenase activity"/>
    <property type="evidence" value="ECO:0007669"/>
    <property type="project" value="UniProtKB-KW"/>
</dbReference>
<dbReference type="EMBL" id="WBVM01000001">
    <property type="protein sequence ID" value="KAB2811565.1"/>
    <property type="molecule type" value="Genomic_DNA"/>
</dbReference>
<dbReference type="SUPFAM" id="SSF54593">
    <property type="entry name" value="Glyoxalase/Bleomycin resistance protein/Dihydroxybiphenyl dioxygenase"/>
    <property type="match status" value="1"/>
</dbReference>
<dbReference type="InterPro" id="IPR029068">
    <property type="entry name" value="Glyas_Bleomycin-R_OHBP_Dase"/>
</dbReference>
<keyword evidence="2" id="KW-0223">Dioxygenase</keyword>
<keyword evidence="2" id="KW-0560">Oxidoreductase</keyword>
<accession>A0A7J5DZV9</accession>
<organism evidence="2 3">
    <name type="scientific">Nocardioides simplex</name>
    <name type="common">Arthrobacter simplex</name>
    <dbReference type="NCBI Taxonomy" id="2045"/>
    <lineage>
        <taxon>Bacteria</taxon>
        <taxon>Bacillati</taxon>
        <taxon>Actinomycetota</taxon>
        <taxon>Actinomycetes</taxon>
        <taxon>Propionibacteriales</taxon>
        <taxon>Nocardioidaceae</taxon>
        <taxon>Pimelobacter</taxon>
    </lineage>
</organism>
<dbReference type="PANTHER" id="PTHR41294">
    <property type="entry name" value="CADMIUM-INDUCED PROTEIN CADI"/>
    <property type="match status" value="1"/>
</dbReference>
<protein>
    <submittedName>
        <fullName evidence="2">Glyoxalase/bleomycin resistance/extradiol dioxygenase family protein</fullName>
    </submittedName>
</protein>
<evidence type="ECO:0000313" key="2">
    <source>
        <dbReference type="EMBL" id="KAB2811565.1"/>
    </source>
</evidence>
<comment type="caution">
    <text evidence="2">The sequence shown here is derived from an EMBL/GenBank/DDBJ whole genome shotgun (WGS) entry which is preliminary data.</text>
</comment>
<dbReference type="PANTHER" id="PTHR41294:SF1">
    <property type="entry name" value="CADMIUM-INDUCED PROTEIN CADI"/>
    <property type="match status" value="1"/>
</dbReference>
<sequence>MSRVQLALDVDDLDTSIAFYQRLFGTPPAKVRHGYANFAIADPPLKLVLIESPGHGGTLNHLGVEVPDTAAVDVVQERLRGDGLASTDERDTTCCYTRQDKFWVDGTPDGERWEVYAVLAEAPVAPVTSVAQAGCCSA</sequence>
<dbReference type="NCBIfam" id="NF041414">
    <property type="entry name" value="ArsI_CadI_VOC"/>
    <property type="match status" value="1"/>
</dbReference>
<name>A0A7J5DZV9_NOCSI</name>
<dbReference type="InterPro" id="IPR037523">
    <property type="entry name" value="VOC_core"/>
</dbReference>
<dbReference type="RefSeq" id="WP_151579031.1">
    <property type="nucleotide sequence ID" value="NZ_WBVM01000001.1"/>
</dbReference>
<dbReference type="GO" id="GO:0046686">
    <property type="term" value="P:response to cadmium ion"/>
    <property type="evidence" value="ECO:0007669"/>
    <property type="project" value="TreeGrafter"/>
</dbReference>
<dbReference type="InterPro" id="IPR049789">
    <property type="entry name" value="ArsI/CadI-like"/>
</dbReference>
<dbReference type="InterPro" id="IPR004360">
    <property type="entry name" value="Glyas_Fos-R_dOase_dom"/>
</dbReference>
<dbReference type="AlphaFoldDB" id="A0A7J5DZV9"/>
<evidence type="ECO:0000259" key="1">
    <source>
        <dbReference type="PROSITE" id="PS51819"/>
    </source>
</evidence>
<evidence type="ECO:0000313" key="3">
    <source>
        <dbReference type="Proteomes" id="UP000449906"/>
    </source>
</evidence>
<dbReference type="PROSITE" id="PS51819">
    <property type="entry name" value="VOC"/>
    <property type="match status" value="1"/>
</dbReference>
<proteinExistence type="predicted"/>
<dbReference type="Proteomes" id="UP000449906">
    <property type="component" value="Unassembled WGS sequence"/>
</dbReference>
<dbReference type="InterPro" id="IPR052393">
    <property type="entry name" value="Cadmium-induced_rsp"/>
</dbReference>
<reference evidence="2 3" key="1">
    <citation type="submission" date="2019-09" db="EMBL/GenBank/DDBJ databases">
        <title>Pimelobacter sp. isolated from Paulinella.</title>
        <authorList>
            <person name="Jeong S.E."/>
        </authorList>
    </citation>
    <scope>NUCLEOTIDE SEQUENCE [LARGE SCALE GENOMIC DNA]</scope>
    <source>
        <strain evidence="2 3">Pch-N</strain>
    </source>
</reference>
<dbReference type="Gene3D" id="3.10.180.10">
    <property type="entry name" value="2,3-Dihydroxybiphenyl 1,2-Dioxygenase, domain 1"/>
    <property type="match status" value="1"/>
</dbReference>
<feature type="domain" description="VOC" evidence="1">
    <location>
        <begin position="2"/>
        <end position="118"/>
    </location>
</feature>
<gene>
    <name evidence="2" type="ORF">F9L07_06765</name>
</gene>